<feature type="domain" description="Cytochrome c" evidence="5">
    <location>
        <begin position="109"/>
        <end position="194"/>
    </location>
</feature>
<dbReference type="Pfam" id="PF13442">
    <property type="entry name" value="Cytochrome_CBB3"/>
    <property type="match status" value="1"/>
</dbReference>
<evidence type="ECO:0000256" key="3">
    <source>
        <dbReference type="ARBA" id="ARBA00023004"/>
    </source>
</evidence>
<evidence type="ECO:0000313" key="7">
    <source>
        <dbReference type="Proteomes" id="UP000290218"/>
    </source>
</evidence>
<gene>
    <name evidence="6" type="ORF">ESB00_07630</name>
</gene>
<dbReference type="AlphaFoldDB" id="A0A4Q1C9R1"/>
<evidence type="ECO:0000256" key="4">
    <source>
        <dbReference type="PROSITE-ProRule" id="PRU00433"/>
    </source>
</evidence>
<accession>A0A4Q1C9R1</accession>
<evidence type="ECO:0000313" key="6">
    <source>
        <dbReference type="EMBL" id="RXK55745.1"/>
    </source>
</evidence>
<proteinExistence type="predicted"/>
<dbReference type="InterPro" id="IPR036909">
    <property type="entry name" value="Cyt_c-like_dom_sf"/>
</dbReference>
<dbReference type="OrthoDB" id="9773456at2"/>
<evidence type="ECO:0000256" key="2">
    <source>
        <dbReference type="ARBA" id="ARBA00022723"/>
    </source>
</evidence>
<evidence type="ECO:0000256" key="1">
    <source>
        <dbReference type="ARBA" id="ARBA00022617"/>
    </source>
</evidence>
<protein>
    <submittedName>
        <fullName evidence="6">Cytochrome c</fullName>
    </submittedName>
</protein>
<dbReference type="PANTHER" id="PTHR40394">
    <property type="entry name" value="LIPOPROTEIN-RELATED"/>
    <property type="match status" value="1"/>
</dbReference>
<dbReference type="Gene3D" id="1.10.760.10">
    <property type="entry name" value="Cytochrome c-like domain"/>
    <property type="match status" value="1"/>
</dbReference>
<keyword evidence="3 4" id="KW-0408">Iron</keyword>
<dbReference type="Proteomes" id="UP000290218">
    <property type="component" value="Unassembled WGS sequence"/>
</dbReference>
<dbReference type="EMBL" id="SDHX01000001">
    <property type="protein sequence ID" value="RXK55745.1"/>
    <property type="molecule type" value="Genomic_DNA"/>
</dbReference>
<reference evidence="6 7" key="1">
    <citation type="submission" date="2019-01" db="EMBL/GenBank/DDBJ databases">
        <title>Lacunisphaera sp. strain TWA-58.</title>
        <authorList>
            <person name="Chen W.-M."/>
        </authorList>
    </citation>
    <scope>NUCLEOTIDE SEQUENCE [LARGE SCALE GENOMIC DNA]</scope>
    <source>
        <strain evidence="6 7">TWA-58</strain>
    </source>
</reference>
<dbReference type="GO" id="GO:0046872">
    <property type="term" value="F:metal ion binding"/>
    <property type="evidence" value="ECO:0007669"/>
    <property type="project" value="UniProtKB-KW"/>
</dbReference>
<dbReference type="RefSeq" id="WP_129047110.1">
    <property type="nucleotide sequence ID" value="NZ_SDHX01000001.1"/>
</dbReference>
<organism evidence="6 7">
    <name type="scientific">Oleiharenicola lentus</name>
    <dbReference type="NCBI Taxonomy" id="2508720"/>
    <lineage>
        <taxon>Bacteria</taxon>
        <taxon>Pseudomonadati</taxon>
        <taxon>Verrucomicrobiota</taxon>
        <taxon>Opitutia</taxon>
        <taxon>Opitutales</taxon>
        <taxon>Opitutaceae</taxon>
        <taxon>Oleiharenicola</taxon>
    </lineage>
</organism>
<evidence type="ECO:0000259" key="5">
    <source>
        <dbReference type="PROSITE" id="PS51007"/>
    </source>
</evidence>
<name>A0A4Q1C9R1_9BACT</name>
<keyword evidence="1 4" id="KW-0349">Heme</keyword>
<dbReference type="GO" id="GO:0020037">
    <property type="term" value="F:heme binding"/>
    <property type="evidence" value="ECO:0007669"/>
    <property type="project" value="InterPro"/>
</dbReference>
<dbReference type="PANTHER" id="PTHR40394:SF2">
    <property type="entry name" value="QUINOL:CYTOCHROME C OXIDOREDUCTASE MEMBRANE PROTEIN"/>
    <property type="match status" value="1"/>
</dbReference>
<comment type="caution">
    <text evidence="6">The sequence shown here is derived from an EMBL/GenBank/DDBJ whole genome shotgun (WGS) entry which is preliminary data.</text>
</comment>
<sequence>MRYAYYTLAFLVILTLSVMGYRGSLSTRPPVEIWPDMDHQAKYKPQAESKFFADGRADRPIPAGTVPFGRNSQESDDAYLRADDARYAGKHADGSFVRGFPAGLELNENFVRRGQNRYQIYCAPCHGALGDGNGITKSYGMVATPNYHEDRFRSMAEGEFFNTITNGKNTMLGYADKLSPDDRWAVIAYVRALQRAAHATIDDVPLEQRGGLK</sequence>
<keyword evidence="2 4" id="KW-0479">Metal-binding</keyword>
<keyword evidence="7" id="KW-1185">Reference proteome</keyword>
<dbReference type="InterPro" id="IPR009056">
    <property type="entry name" value="Cyt_c-like_dom"/>
</dbReference>
<dbReference type="GO" id="GO:0009055">
    <property type="term" value="F:electron transfer activity"/>
    <property type="evidence" value="ECO:0007669"/>
    <property type="project" value="InterPro"/>
</dbReference>
<dbReference type="SUPFAM" id="SSF46626">
    <property type="entry name" value="Cytochrome c"/>
    <property type="match status" value="1"/>
</dbReference>
<dbReference type="PROSITE" id="PS51007">
    <property type="entry name" value="CYTC"/>
    <property type="match status" value="1"/>
</dbReference>